<reference evidence="3" key="1">
    <citation type="journal article" date="2013" name="ISME J.">
        <title>A small predatory core genome in the divergent marine Bacteriovorax marinus SJ and the terrestrial Bdellovibrio bacteriovorus.</title>
        <authorList>
            <person name="Crossman L.C."/>
            <person name="Chen H."/>
            <person name="Cerdeno-Tarraga A.M."/>
            <person name="Brooks K."/>
            <person name="Quail M.A."/>
            <person name="Pineiro S.A."/>
            <person name="Hobley L."/>
            <person name="Sockett R.E."/>
            <person name="Bentley S.D."/>
            <person name="Parkhill J."/>
            <person name="Williams H.N."/>
            <person name="Stine O.C."/>
        </authorList>
    </citation>
    <scope>NUCLEOTIDE SEQUENCE [LARGE SCALE GENOMIC DNA]</scope>
    <source>
        <strain evidence="3">ATCC BAA-682 / DSM 15412 / SJ</strain>
    </source>
</reference>
<accession>E1X5N2</accession>
<dbReference type="OrthoDB" id="5288269at2"/>
<dbReference type="RefSeq" id="WP_014243385.1">
    <property type="nucleotide sequence ID" value="NC_016620.1"/>
</dbReference>
<feature type="chain" id="PRO_5003154587" evidence="1">
    <location>
        <begin position="20"/>
        <end position="468"/>
    </location>
</feature>
<dbReference type="HOGENOM" id="CLU_583640_0_0_7"/>
<proteinExistence type="predicted"/>
<keyword evidence="3" id="KW-1185">Reference proteome</keyword>
<dbReference type="AlphaFoldDB" id="E1X5N2"/>
<dbReference type="STRING" id="862908.BMS_0694"/>
<evidence type="ECO:0000256" key="1">
    <source>
        <dbReference type="SAM" id="SignalP"/>
    </source>
</evidence>
<sequence>MRILLILLFSAALAKVSFADSKKYQKNYYYKGMNKSLVEWEKLDPIDFLDYDLWLRDVKLRDKWPEWEKTVREKSQREIVGKVLHCVGKCRFYRGIGFYNGQFRSTVLEGDEIHTDEDSYAWVFLVDGTMVRLSPYSSVTFKEFNIGEKTNFIHARINSGNILWLSREQNKFVENNDRETDGLFLPMKFYDALPTSESNSFKEDDLISSLEESQSTLNQYKRLNKLIEENNKNLPKRETFSFLVTPNGSISGQSLNVEFISLIGNKGYLKRRSFSQLGLAGDVPERSANFYFRGFENKSTPEIAEGTWYEIGEKGREFSENGDNRLFQMGELVTKRIPTIYVARELLLKEYSQFFKISGNAKKLAHDYGYRQWGSFENPKSDLRLRFEFLKEYSRRMETSNLLASERLREKMKATGGISNDMVYSSKFFNLALVEYMRGENINLNIDSEREVLNSTKKKFWKIINEIK</sequence>
<keyword evidence="1" id="KW-0732">Signal</keyword>
<dbReference type="EMBL" id="FQ312005">
    <property type="protein sequence ID" value="CBW25599.1"/>
    <property type="molecule type" value="Genomic_DNA"/>
</dbReference>
<dbReference type="KEGG" id="bmx:BMS_0694"/>
<evidence type="ECO:0000313" key="2">
    <source>
        <dbReference type="EMBL" id="CBW25599.1"/>
    </source>
</evidence>
<gene>
    <name evidence="2" type="ordered locus">BMS_0694</name>
</gene>
<protein>
    <submittedName>
        <fullName evidence="2">Exported protein</fullName>
    </submittedName>
</protein>
<dbReference type="Proteomes" id="UP000008963">
    <property type="component" value="Chromosome"/>
</dbReference>
<feature type="signal peptide" evidence="1">
    <location>
        <begin position="1"/>
        <end position="19"/>
    </location>
</feature>
<dbReference type="PATRIC" id="fig|862908.3.peg.667"/>
<evidence type="ECO:0000313" key="3">
    <source>
        <dbReference type="Proteomes" id="UP000008963"/>
    </source>
</evidence>
<name>E1X5N2_HALMS</name>
<organism evidence="2 3">
    <name type="scientific">Halobacteriovorax marinus (strain ATCC BAA-682 / DSM 15412 / SJ)</name>
    <name type="common">Bacteriovorax marinus</name>
    <dbReference type="NCBI Taxonomy" id="862908"/>
    <lineage>
        <taxon>Bacteria</taxon>
        <taxon>Pseudomonadati</taxon>
        <taxon>Bdellovibrionota</taxon>
        <taxon>Bacteriovoracia</taxon>
        <taxon>Bacteriovoracales</taxon>
        <taxon>Halobacteriovoraceae</taxon>
        <taxon>Halobacteriovorax</taxon>
    </lineage>
</organism>